<keyword evidence="2" id="KW-1185">Reference proteome</keyword>
<evidence type="ECO:0000313" key="1">
    <source>
        <dbReference type="EMBL" id="GLB34291.1"/>
    </source>
</evidence>
<name>A0A9P3PF21_LYOSH</name>
<protein>
    <submittedName>
        <fullName evidence="1">Uncharacterized protein</fullName>
    </submittedName>
</protein>
<organism evidence="1 2">
    <name type="scientific">Lyophyllum shimeji</name>
    <name type="common">Hon-shimeji</name>
    <name type="synonym">Tricholoma shimeji</name>
    <dbReference type="NCBI Taxonomy" id="47721"/>
    <lineage>
        <taxon>Eukaryota</taxon>
        <taxon>Fungi</taxon>
        <taxon>Dikarya</taxon>
        <taxon>Basidiomycota</taxon>
        <taxon>Agaricomycotina</taxon>
        <taxon>Agaricomycetes</taxon>
        <taxon>Agaricomycetidae</taxon>
        <taxon>Agaricales</taxon>
        <taxon>Tricholomatineae</taxon>
        <taxon>Lyophyllaceae</taxon>
        <taxon>Lyophyllum</taxon>
    </lineage>
</organism>
<accession>A0A9P3PF21</accession>
<reference evidence="1" key="1">
    <citation type="submission" date="2022-07" db="EMBL/GenBank/DDBJ databases">
        <title>The genome of Lyophyllum shimeji provides insight into the initial evolution of ectomycorrhizal fungal genome.</title>
        <authorList>
            <person name="Kobayashi Y."/>
            <person name="Shibata T."/>
            <person name="Hirakawa H."/>
            <person name="Shigenobu S."/>
            <person name="Nishiyama T."/>
            <person name="Yamada A."/>
            <person name="Hasebe M."/>
            <person name="Kawaguchi M."/>
        </authorList>
    </citation>
    <scope>NUCLEOTIDE SEQUENCE</scope>
    <source>
        <strain evidence="1">AT787</strain>
    </source>
</reference>
<gene>
    <name evidence="1" type="ORF">LshimejAT787_0111750</name>
</gene>
<comment type="caution">
    <text evidence="1">The sequence shown here is derived from an EMBL/GenBank/DDBJ whole genome shotgun (WGS) entry which is preliminary data.</text>
</comment>
<dbReference type="EMBL" id="BRPK01000001">
    <property type="protein sequence ID" value="GLB34291.1"/>
    <property type="molecule type" value="Genomic_DNA"/>
</dbReference>
<dbReference type="Proteomes" id="UP001063166">
    <property type="component" value="Unassembled WGS sequence"/>
</dbReference>
<evidence type="ECO:0000313" key="2">
    <source>
        <dbReference type="Proteomes" id="UP001063166"/>
    </source>
</evidence>
<sequence length="89" mass="9908">MGVGQGANCNDYSAQQPACCSHSFVNNGLTESPEEGIQWKPLHRDRLISFFLLCLSDTSGKLLREAARMFNGVMVTGIDRLVLHDRRAR</sequence>
<proteinExistence type="predicted"/>
<dbReference type="AlphaFoldDB" id="A0A9P3PF21"/>